<gene>
    <name evidence="2" type="ORF">Csa_5G325010</name>
</gene>
<proteinExistence type="predicted"/>
<reference evidence="2 3" key="1">
    <citation type="journal article" date="2009" name="Nat. Genet.">
        <title>The genome of the cucumber, Cucumis sativus L.</title>
        <authorList>
            <person name="Huang S."/>
            <person name="Li R."/>
            <person name="Zhang Z."/>
            <person name="Li L."/>
            <person name="Gu X."/>
            <person name="Fan W."/>
            <person name="Lucas W.J."/>
            <person name="Wang X."/>
            <person name="Xie B."/>
            <person name="Ni P."/>
            <person name="Ren Y."/>
            <person name="Zhu H."/>
            <person name="Li J."/>
            <person name="Lin K."/>
            <person name="Jin W."/>
            <person name="Fei Z."/>
            <person name="Li G."/>
            <person name="Staub J."/>
            <person name="Kilian A."/>
            <person name="van der Vossen E.A."/>
            <person name="Wu Y."/>
            <person name="Guo J."/>
            <person name="He J."/>
            <person name="Jia Z."/>
            <person name="Ren Y."/>
            <person name="Tian G."/>
            <person name="Lu Y."/>
            <person name="Ruan J."/>
            <person name="Qian W."/>
            <person name="Wang M."/>
            <person name="Huang Q."/>
            <person name="Li B."/>
            <person name="Xuan Z."/>
            <person name="Cao J."/>
            <person name="Asan"/>
            <person name="Wu Z."/>
            <person name="Zhang J."/>
            <person name="Cai Q."/>
            <person name="Bai Y."/>
            <person name="Zhao B."/>
            <person name="Han Y."/>
            <person name="Li Y."/>
            <person name="Li X."/>
            <person name="Wang S."/>
            <person name="Shi Q."/>
            <person name="Liu S."/>
            <person name="Cho W.K."/>
            <person name="Kim J.Y."/>
            <person name="Xu Y."/>
            <person name="Heller-Uszynska K."/>
            <person name="Miao H."/>
            <person name="Cheng Z."/>
            <person name="Zhang S."/>
            <person name="Wu J."/>
            <person name="Yang Y."/>
            <person name="Kang H."/>
            <person name="Li M."/>
            <person name="Liang H."/>
            <person name="Ren X."/>
            <person name="Shi Z."/>
            <person name="Wen M."/>
            <person name="Jian M."/>
            <person name="Yang H."/>
            <person name="Zhang G."/>
            <person name="Yang Z."/>
            <person name="Chen R."/>
            <person name="Liu S."/>
            <person name="Li J."/>
            <person name="Ma L."/>
            <person name="Liu H."/>
            <person name="Zhou Y."/>
            <person name="Zhao J."/>
            <person name="Fang X."/>
            <person name="Li G."/>
            <person name="Fang L."/>
            <person name="Li Y."/>
            <person name="Liu D."/>
            <person name="Zheng H."/>
            <person name="Zhang Y."/>
            <person name="Qin N."/>
            <person name="Li Z."/>
            <person name="Yang G."/>
            <person name="Yang S."/>
            <person name="Bolund L."/>
            <person name="Kristiansen K."/>
            <person name="Zheng H."/>
            <person name="Li S."/>
            <person name="Zhang X."/>
            <person name="Yang H."/>
            <person name="Wang J."/>
            <person name="Sun R."/>
            <person name="Zhang B."/>
            <person name="Jiang S."/>
            <person name="Wang J."/>
            <person name="Du Y."/>
            <person name="Li S."/>
        </authorList>
    </citation>
    <scope>NUCLEOTIDE SEQUENCE [LARGE SCALE GENOMIC DNA]</scope>
    <source>
        <strain evidence="3">cv. 9930</strain>
    </source>
</reference>
<reference evidence="2 3" key="4">
    <citation type="journal article" date="2011" name="BMC Genomics">
        <title>RNA-Seq improves annotation of protein-coding genes in the cucumber genome.</title>
        <authorList>
            <person name="Li Z."/>
            <person name="Zhang Z."/>
            <person name="Yan P."/>
            <person name="Huang S."/>
            <person name="Fei Z."/>
            <person name="Lin K."/>
        </authorList>
    </citation>
    <scope>NUCLEOTIDE SEQUENCE [LARGE SCALE GENOMIC DNA]</scope>
    <source>
        <strain evidence="3">cv. 9930</strain>
    </source>
</reference>
<keyword evidence="3" id="KW-1185">Reference proteome</keyword>
<dbReference type="EMBL" id="CM002926">
    <property type="protein sequence ID" value="KGN50916.1"/>
    <property type="molecule type" value="Genomic_DNA"/>
</dbReference>
<evidence type="ECO:0000313" key="2">
    <source>
        <dbReference type="EMBL" id="KGN50916.1"/>
    </source>
</evidence>
<name>A0A0A0KT63_CUCSA</name>
<keyword evidence="1" id="KW-0812">Transmembrane</keyword>
<dbReference type="Gramene" id="KGN50916">
    <property type="protein sequence ID" value="KGN50916"/>
    <property type="gene ID" value="Csa_5G325010"/>
</dbReference>
<dbReference type="Proteomes" id="UP000029981">
    <property type="component" value="Chromosome 5"/>
</dbReference>
<reference evidence="2 3" key="3">
    <citation type="journal article" date="2010" name="BMC Genomics">
        <title>Transcriptome sequencing and comparative analysis of cucumber flowers with different sex types.</title>
        <authorList>
            <person name="Guo S."/>
            <person name="Zheng Y."/>
            <person name="Joung J.G."/>
            <person name="Liu S."/>
            <person name="Zhang Z."/>
            <person name="Crasta O.R."/>
            <person name="Sobral B.W."/>
            <person name="Xu Y."/>
            <person name="Huang S."/>
            <person name="Fei Z."/>
        </authorList>
    </citation>
    <scope>NUCLEOTIDE SEQUENCE [LARGE SCALE GENOMIC DNA]</scope>
    <source>
        <strain evidence="3">cv. 9930</strain>
    </source>
</reference>
<keyword evidence="1" id="KW-0472">Membrane</keyword>
<feature type="transmembrane region" description="Helical" evidence="1">
    <location>
        <begin position="41"/>
        <end position="65"/>
    </location>
</feature>
<evidence type="ECO:0000256" key="1">
    <source>
        <dbReference type="SAM" id="Phobius"/>
    </source>
</evidence>
<evidence type="ECO:0000313" key="3">
    <source>
        <dbReference type="Proteomes" id="UP000029981"/>
    </source>
</evidence>
<keyword evidence="1" id="KW-1133">Transmembrane helix</keyword>
<protein>
    <submittedName>
        <fullName evidence="2">Uncharacterized protein</fullName>
    </submittedName>
</protein>
<reference evidence="2 3" key="2">
    <citation type="journal article" date="2009" name="PLoS ONE">
        <title>An integrated genetic and cytogenetic map of the cucumber genome.</title>
        <authorList>
            <person name="Ren Y."/>
            <person name="Zhang Z."/>
            <person name="Liu J."/>
            <person name="Staub J.E."/>
            <person name="Han Y."/>
            <person name="Cheng Z."/>
            <person name="Li X."/>
            <person name="Lu J."/>
            <person name="Miao H."/>
            <person name="Kang H."/>
            <person name="Xie B."/>
            <person name="Gu X."/>
            <person name="Wang X."/>
            <person name="Du Y."/>
            <person name="Jin W."/>
            <person name="Huang S."/>
        </authorList>
    </citation>
    <scope>NUCLEOTIDE SEQUENCE [LARGE SCALE GENOMIC DNA]</scope>
    <source>
        <strain evidence="3">cv. 9930</strain>
    </source>
</reference>
<dbReference type="AlphaFoldDB" id="A0A0A0KT63"/>
<organism evidence="2 3">
    <name type="scientific">Cucumis sativus</name>
    <name type="common">Cucumber</name>
    <dbReference type="NCBI Taxonomy" id="3659"/>
    <lineage>
        <taxon>Eukaryota</taxon>
        <taxon>Viridiplantae</taxon>
        <taxon>Streptophyta</taxon>
        <taxon>Embryophyta</taxon>
        <taxon>Tracheophyta</taxon>
        <taxon>Spermatophyta</taxon>
        <taxon>Magnoliopsida</taxon>
        <taxon>eudicotyledons</taxon>
        <taxon>Gunneridae</taxon>
        <taxon>Pentapetalae</taxon>
        <taxon>rosids</taxon>
        <taxon>fabids</taxon>
        <taxon>Cucurbitales</taxon>
        <taxon>Cucurbitaceae</taxon>
        <taxon>Benincaseae</taxon>
        <taxon>Cucumis</taxon>
    </lineage>
</organism>
<accession>A0A0A0KT63</accession>
<sequence length="74" mass="8072">MTLSMTYDGDDIDNLNIKYRLGRKLPILDFSLQKSDVGTTLPLYTLVSLASSMVVVVSPSTLLVLSGVHPVTNF</sequence>